<feature type="signal peptide" evidence="1">
    <location>
        <begin position="1"/>
        <end position="20"/>
    </location>
</feature>
<keyword evidence="3" id="KW-1185">Reference proteome</keyword>
<proteinExistence type="predicted"/>
<dbReference type="AlphaFoldDB" id="A0A8J5N0H8"/>
<gene>
    <name evidence="2" type="ORF">Hamer_G012254</name>
</gene>
<feature type="chain" id="PRO_5035302056" description="Secreted protein" evidence="1">
    <location>
        <begin position="21"/>
        <end position="86"/>
    </location>
</feature>
<evidence type="ECO:0000313" key="2">
    <source>
        <dbReference type="EMBL" id="KAG7170032.1"/>
    </source>
</evidence>
<keyword evidence="1" id="KW-0732">Signal</keyword>
<dbReference type="EMBL" id="JAHLQT010014894">
    <property type="protein sequence ID" value="KAG7170032.1"/>
    <property type="molecule type" value="Genomic_DNA"/>
</dbReference>
<name>A0A8J5N0H8_HOMAM</name>
<evidence type="ECO:0000256" key="1">
    <source>
        <dbReference type="SAM" id="SignalP"/>
    </source>
</evidence>
<dbReference type="Proteomes" id="UP000747542">
    <property type="component" value="Unassembled WGS sequence"/>
</dbReference>
<evidence type="ECO:0000313" key="3">
    <source>
        <dbReference type="Proteomes" id="UP000747542"/>
    </source>
</evidence>
<accession>A0A8J5N0H8</accession>
<comment type="caution">
    <text evidence="2">The sequence shown here is derived from an EMBL/GenBank/DDBJ whole genome shotgun (WGS) entry which is preliminary data.</text>
</comment>
<reference evidence="2" key="1">
    <citation type="journal article" date="2021" name="Sci. Adv.">
        <title>The American lobster genome reveals insights on longevity, neural, and immune adaptations.</title>
        <authorList>
            <person name="Polinski J.M."/>
            <person name="Zimin A.V."/>
            <person name="Clark K.F."/>
            <person name="Kohn A.B."/>
            <person name="Sadowski N."/>
            <person name="Timp W."/>
            <person name="Ptitsyn A."/>
            <person name="Khanna P."/>
            <person name="Romanova D.Y."/>
            <person name="Williams P."/>
            <person name="Greenwood S.J."/>
            <person name="Moroz L.L."/>
            <person name="Walt D.R."/>
            <person name="Bodnar A.G."/>
        </authorList>
    </citation>
    <scope>NUCLEOTIDE SEQUENCE</scope>
    <source>
        <strain evidence="2">GMGI-L3</strain>
    </source>
</reference>
<evidence type="ECO:0008006" key="4">
    <source>
        <dbReference type="Google" id="ProtNLM"/>
    </source>
</evidence>
<sequence length="86" mass="9862">MNYHYLRLVWLFFLPSWVYSDYCEYPLLDSSSLTASSELVTREADKARLYDPLVLSVYECRSWCDVNKEGGGGILCCGIISQPLIQ</sequence>
<protein>
    <recommendedName>
        <fullName evidence="4">Secreted protein</fullName>
    </recommendedName>
</protein>
<organism evidence="2 3">
    <name type="scientific">Homarus americanus</name>
    <name type="common">American lobster</name>
    <dbReference type="NCBI Taxonomy" id="6706"/>
    <lineage>
        <taxon>Eukaryota</taxon>
        <taxon>Metazoa</taxon>
        <taxon>Ecdysozoa</taxon>
        <taxon>Arthropoda</taxon>
        <taxon>Crustacea</taxon>
        <taxon>Multicrustacea</taxon>
        <taxon>Malacostraca</taxon>
        <taxon>Eumalacostraca</taxon>
        <taxon>Eucarida</taxon>
        <taxon>Decapoda</taxon>
        <taxon>Pleocyemata</taxon>
        <taxon>Astacidea</taxon>
        <taxon>Nephropoidea</taxon>
        <taxon>Nephropidae</taxon>
        <taxon>Homarus</taxon>
    </lineage>
</organism>